<dbReference type="InterPro" id="IPR011990">
    <property type="entry name" value="TPR-like_helical_dom_sf"/>
</dbReference>
<keyword evidence="2" id="KW-0677">Repeat</keyword>
<dbReference type="PANTHER" id="PTHR24015">
    <property type="entry name" value="OS07G0578800 PROTEIN-RELATED"/>
    <property type="match status" value="1"/>
</dbReference>
<dbReference type="FunFam" id="1.25.40.10:FF:000242">
    <property type="entry name" value="Pentatricopeptide repeat-containing protein"/>
    <property type="match status" value="1"/>
</dbReference>
<evidence type="ECO:0000256" key="3">
    <source>
        <dbReference type="PROSITE-ProRule" id="PRU00708"/>
    </source>
</evidence>
<dbReference type="FunFam" id="1.25.40.10:FF:001645">
    <property type="entry name" value="Os04g0676200 protein"/>
    <property type="match status" value="2"/>
</dbReference>
<dbReference type="GO" id="GO:0009451">
    <property type="term" value="P:RNA modification"/>
    <property type="evidence" value="ECO:0007669"/>
    <property type="project" value="InterPro"/>
</dbReference>
<evidence type="ECO:0000313" key="5">
    <source>
        <dbReference type="Proteomes" id="UP000188354"/>
    </source>
</evidence>
<dbReference type="FunFam" id="1.25.40.10:FF:000333">
    <property type="entry name" value="Pentatricopeptide repeat-containing protein"/>
    <property type="match status" value="2"/>
</dbReference>
<gene>
    <name evidence="4" type="ORF">TanjilG_13085</name>
</gene>
<dbReference type="Pfam" id="PF13041">
    <property type="entry name" value="PPR_2"/>
    <property type="match status" value="2"/>
</dbReference>
<dbReference type="FunFam" id="1.25.40.10:FF:000637">
    <property type="entry name" value="Pentatricopeptide repeat-containing protein"/>
    <property type="match status" value="1"/>
</dbReference>
<organism evidence="4 5">
    <name type="scientific">Lupinus angustifolius</name>
    <name type="common">Narrow-leaved blue lupine</name>
    <dbReference type="NCBI Taxonomy" id="3871"/>
    <lineage>
        <taxon>Eukaryota</taxon>
        <taxon>Viridiplantae</taxon>
        <taxon>Streptophyta</taxon>
        <taxon>Embryophyta</taxon>
        <taxon>Tracheophyta</taxon>
        <taxon>Spermatophyta</taxon>
        <taxon>Magnoliopsida</taxon>
        <taxon>eudicotyledons</taxon>
        <taxon>Gunneridae</taxon>
        <taxon>Pentapetalae</taxon>
        <taxon>rosids</taxon>
        <taxon>fabids</taxon>
        <taxon>Fabales</taxon>
        <taxon>Fabaceae</taxon>
        <taxon>Papilionoideae</taxon>
        <taxon>50 kb inversion clade</taxon>
        <taxon>genistoids sensu lato</taxon>
        <taxon>core genistoids</taxon>
        <taxon>Genisteae</taxon>
        <taxon>Lupinus</taxon>
    </lineage>
</organism>
<dbReference type="OMA" id="ATTYACT"/>
<dbReference type="PROSITE" id="PS51375">
    <property type="entry name" value="PPR"/>
    <property type="match status" value="4"/>
</dbReference>
<keyword evidence="5" id="KW-1185">Reference proteome</keyword>
<feature type="repeat" description="PPR" evidence="3">
    <location>
        <begin position="278"/>
        <end position="312"/>
    </location>
</feature>
<dbReference type="STRING" id="3871.A0A1J7GPC9"/>
<feature type="repeat" description="PPR" evidence="3">
    <location>
        <begin position="174"/>
        <end position="208"/>
    </location>
</feature>
<comment type="similarity">
    <text evidence="1">Belongs to the PPR family. PCMP-H subfamily.</text>
</comment>
<sequence>MLSHPSYHNHYTFTHALKACSFLHAPSKALEIHAHLIKSGHYSDLFIHNSLIHLYVLHDDVVSASRVFQSISSPDVVSWTSIISGFSKCGFQFEAIQRFSLMDVEPNVVTLVSVLSACSGIKALKFGKAIHGYGLKRMIIYGNVIFDNALLDLYAKCGSLVNAQKLFVKMPKRDVISWTTLVMAYAQGGHCEEAVAVFKRMVLEGEEVKPNEATVVTVLSACASMGSLSLGQWVHSYIDKKCDLMIDGNIGNALLNMYVKCGNMRMGIKIFNMLMHKDVISWGTVICGLAMNGHGKQAVQLFSHMLIHGAPPDDVTFIGLLSACSHEGLVNEGIMFFKAMRDTYGIVPQMRHYSCMVDMYGRAGLFEEAKAFLRSMPIEAEGPIWGALLQACKNHVSTASMILNTIRAQFIRNPNPQFLNPLIPFLSNSPIPQAAFFLYNLMLSHPSYHNHYTFTHALKACSFLHAPSKALEIHAHLIKSGHYSDLFIHNSLIHLYVLHDDVVSASRVFQSISSPDVVSWTSIISGFSKCGFQFEAIQRFSLMDVEPNVVTLVSVLSACSGIKALKFGKAIHGYGLKRMIIYGNVIFDNALLDLYAKCGSLVNAQKLFVKMPKRDVISWTTLVMAYAQGGHCEEAVAVFKRMVLEGEEVKPNEATVVTVLSACASMGSLSLGQWVHSYIDKKCDLMIDGNIGNALLNMYVKCGNMRMGIKIFNMLMHKDVISWGTVICGLAMNGHGKQAVQLFSHMLIHGAPPDDVTFIGLLSACSHEGLVNEGIMFFKAMRDTYGIVPQMRHYSCMVDMYGRAGLFEEAKAFLRSMPIEAEGPIWGALLQACKNHGNEKMSEWIRGHLNNKDVGIGTLALLSNLYASSERWDDANKIRKTMRGNGLKKTAGCSWIELEISTNILDSDLCVA</sequence>
<protein>
    <recommendedName>
        <fullName evidence="6">Pentatricopeptide repeat-containing protein</fullName>
    </recommendedName>
</protein>
<dbReference type="Pfam" id="PF01535">
    <property type="entry name" value="PPR"/>
    <property type="match status" value="8"/>
</dbReference>
<evidence type="ECO:0008006" key="6">
    <source>
        <dbReference type="Google" id="ProtNLM"/>
    </source>
</evidence>
<feature type="repeat" description="PPR" evidence="3">
    <location>
        <begin position="615"/>
        <end position="649"/>
    </location>
</feature>
<dbReference type="PANTHER" id="PTHR24015:SF1063">
    <property type="entry name" value="OS12G0156900 PROTEIN"/>
    <property type="match status" value="1"/>
</dbReference>
<reference evidence="4 5" key="1">
    <citation type="journal article" date="2017" name="Plant Biotechnol. J.">
        <title>A comprehensive draft genome sequence for lupin (Lupinus angustifolius), an emerging health food: insights into plant-microbe interactions and legume evolution.</title>
        <authorList>
            <person name="Hane J.K."/>
            <person name="Ming Y."/>
            <person name="Kamphuis L.G."/>
            <person name="Nelson M.N."/>
            <person name="Garg G."/>
            <person name="Atkins C.A."/>
            <person name="Bayer P.E."/>
            <person name="Bravo A."/>
            <person name="Bringans S."/>
            <person name="Cannon S."/>
            <person name="Edwards D."/>
            <person name="Foley R."/>
            <person name="Gao L.L."/>
            <person name="Harrison M.J."/>
            <person name="Huang W."/>
            <person name="Hurgobin B."/>
            <person name="Li S."/>
            <person name="Liu C.W."/>
            <person name="McGrath A."/>
            <person name="Morahan G."/>
            <person name="Murray J."/>
            <person name="Weller J."/>
            <person name="Jian J."/>
            <person name="Singh K.B."/>
        </authorList>
    </citation>
    <scope>NUCLEOTIDE SEQUENCE [LARGE SCALE GENOMIC DNA]</scope>
    <source>
        <strain evidence="5">cv. Tanjil</strain>
        <tissue evidence="4">Whole plant</tissue>
    </source>
</reference>
<dbReference type="InterPro" id="IPR046848">
    <property type="entry name" value="E_motif"/>
</dbReference>
<name>A0A1J7GPC9_LUPAN</name>
<dbReference type="AlphaFoldDB" id="A0A1J7GPC9"/>
<accession>A0A1J7GPC9</accession>
<feature type="repeat" description="PPR" evidence="3">
    <location>
        <begin position="719"/>
        <end position="753"/>
    </location>
</feature>
<dbReference type="Gene3D" id="1.25.40.10">
    <property type="entry name" value="Tetratricopeptide repeat domain"/>
    <property type="match status" value="6"/>
</dbReference>
<dbReference type="GO" id="GO:0003723">
    <property type="term" value="F:RNA binding"/>
    <property type="evidence" value="ECO:0007669"/>
    <property type="project" value="InterPro"/>
</dbReference>
<dbReference type="EMBL" id="CM007376">
    <property type="protein sequence ID" value="OIV96153.1"/>
    <property type="molecule type" value="Genomic_DNA"/>
</dbReference>
<evidence type="ECO:0000313" key="4">
    <source>
        <dbReference type="EMBL" id="OIV96153.1"/>
    </source>
</evidence>
<proteinExistence type="inferred from homology"/>
<dbReference type="NCBIfam" id="TIGR00756">
    <property type="entry name" value="PPR"/>
    <property type="match status" value="6"/>
</dbReference>
<dbReference type="Gramene" id="OIV96153">
    <property type="protein sequence ID" value="OIV96153"/>
    <property type="gene ID" value="TanjilG_13085"/>
</dbReference>
<evidence type="ECO:0000256" key="1">
    <source>
        <dbReference type="ARBA" id="ARBA00006643"/>
    </source>
</evidence>
<dbReference type="Proteomes" id="UP000188354">
    <property type="component" value="Chromosome LG16"/>
</dbReference>
<dbReference type="Pfam" id="PF20431">
    <property type="entry name" value="E_motif"/>
    <property type="match status" value="1"/>
</dbReference>
<dbReference type="InterPro" id="IPR002885">
    <property type="entry name" value="PPR_rpt"/>
</dbReference>
<evidence type="ECO:0000256" key="2">
    <source>
        <dbReference type="ARBA" id="ARBA00022737"/>
    </source>
</evidence>
<dbReference type="InterPro" id="IPR046960">
    <property type="entry name" value="PPR_At4g14850-like_plant"/>
</dbReference>